<evidence type="ECO:0008006" key="7">
    <source>
        <dbReference type="Google" id="ProtNLM"/>
    </source>
</evidence>
<sequence length="1902" mass="217148">MRIKYSTLFLMLITSIIFPQQYQIIESNKSYITLKLNFNRYEIKDTTIDGKLFSYVKTDDFSARKPGEPWLPIITLNLGVPSESNPRIKILDEQSTIIENKFILPFPEEDPVINKNFIDKFDEAIYSQNNFFPSTEAEFINDYIFRYIRVKVLGISPILFNPVLKKIKYTNSLTIKIEYNSSEDYSQIAINDPMTEDYVNTMLINPEFAKKWLNKFNSPENVLSDYWYQPSLNYFKIYFKKKGLYRVTFEELVNSGVPINQGVEVAKLAMYGQGNLVPIEVVDGGDGIFNQGDYIQFVGFEAPPSPFSGLNIYNNSNVYWFTYESPVDTGKYLVIDGDPRPPNFFAFNLEYYLEKVRYEEDQIFERYGLANDGNRDFWSWGKATARNRAPQFGFETYFNPFYQQWADSHYVYLNVNLHGITNYYWCSTHRAQIFLTDQFVGEAIWNGQSEINYSTKFYVGGDSIRIYPTGNRFLVKVFGDACTNSDDDEIRVNWFEFLYWRSLRVDSNYFNFITPPNRYGIARVWLSGWQRDNAKIYIPSKSKLIENPEFYEPYNSVRYLDTITARTEYFVAANDWFLTVDSIRADDSKSDLRNVSNNADYIIITHPKFKPIADQLKNFRETNFPDTTISNPRIIVVDVQDIYDEFSAGLLDPNAIKSFLSYAFNNYVSPAPSYVVLVGDMSYDYRKILPNSRENYIPSIPYWTYQYGLAASDNMFVAVAGSDVVPDLVIGRISIEEVSEGQVILNKIFNYPADNSKEWKQRALLFASGLSDSDENNFGFNDASLLLEDFYIAPKGFTTKKVFRYPNKPRHYPYQGGTAQIKEAFNNGGILANYYGHGGGYQWDFMFLNDDIYELQNGNKLPFILSVTCYTAHFDNQDVFGEQFIKVPDKGCIGFFGSSGLTYWGAGKGINEQIFSQIFNNKNFIIGKAILKAKQNVQSTGFYESQIALQTLLGEPLIRLAFPEKPDFVVKSSVITLSKENPLVNDTLTVSVVIQNLGSKYNSDSLIVELFASSSDTSYRIDSIQIANFAVADTIGFTWIPNLSGLYNLRVEVNVKNPIPEMDGSDNIASNSFVVYNIGEPNIIKPIDGFITSSNNIKFYLADIGEKIGLDIRYQIEIDTSTSFVNPIQTSGMITPFEGLATWTSSQLPSGYYLWRARTFDGQNYSPWSKPRKFTIQNQEHNGYFISGKHLKNLENYNLLMNQTGSGLVLNTELQPPRPANNTFISSFVVNPALPDSIHLNTITTDGTYLYIATNWFFSIGNNPYKYSRIYKIGTGNNGTVEGNFYGPFSEFFDRIDLQIFYHSDGNIYVATGNPYYLTRINTTTEQIDSVFIPDGLLERESARVDSGSFLLNSDGTYIYNITIKDTSGANKYVIRKFDPANNWNKIGDDIILAGSSYLALSGFFIYEDNIYLLESFDANYIRKNKLSTGAFVEEWLLYTPMQGYYSICYDWQNDIIYAGTFRAGFPVKLSKFVGTFTDASGSLLTDWVGPAKKWNSLNIEIDNPSPTASYKIDLFGLNSLTRTVDTLFQNIQPSYSLSNISAETYPYLKTNIILTDSSLGSVNQIAINNINLDYISYPELFVSNNSLSVEPDSVLQGLNTTLKVKVFNAGLSQADSVTVKVYLNNADSVFTTFNFSLSEDSSVISSYSFNTSPIILENSLRAIIEPNEREFYSFNNQVDKGFFVSRDSVAPRFNITFDGRDILDGDIISSEPVVYMTLEDNSPLPLDTANFTIVHNNIPVRFSNPELSFSYSPYPNSKAEILWTPKLNDGRHVLEVLAKDASNNFFDTTSYRKIFYVYNDPDLRQVYNYPNPFKDYTYFTFELRGVNPPEEFRIKIFTIAGRLIRELNIPPSFLQIGFNKIYWDGRDEDGDEIANGLYFYKIISKQADEVKTVTQKLAKVK</sequence>
<name>I0ALC0_IGNAJ</name>
<dbReference type="Proteomes" id="UP000007394">
    <property type="component" value="Chromosome"/>
</dbReference>
<evidence type="ECO:0000256" key="1">
    <source>
        <dbReference type="ARBA" id="ARBA00022729"/>
    </source>
</evidence>
<dbReference type="Pfam" id="PF08126">
    <property type="entry name" value="Propeptide_C25"/>
    <property type="match status" value="1"/>
</dbReference>
<reference evidence="5 6" key="1">
    <citation type="journal article" date="2012" name="Front. Microbiol.">
        <title>Complete genome of Ignavibacterium album, a metabolically versatile, flagellated, facultative anaerobe from the phylum Chlorobi.</title>
        <authorList>
            <person name="Liu Z."/>
            <person name="Frigaard N.-U."/>
            <person name="Vogl K."/>
            <person name="Iino T."/>
            <person name="Ohkuma M."/>
            <person name="Overmann J."/>
            <person name="Bryant D.A."/>
        </authorList>
    </citation>
    <scope>NUCLEOTIDE SEQUENCE [LARGE SCALE GENOMIC DNA]</scope>
    <source>
        <strain evidence="6">DSM 19864 / JCM 16511 / NBRC 101810 / Mat9-16</strain>
    </source>
</reference>
<dbReference type="InterPro" id="IPR011635">
    <property type="entry name" value="CARDB"/>
</dbReference>
<dbReference type="GO" id="GO:0004197">
    <property type="term" value="F:cysteine-type endopeptidase activity"/>
    <property type="evidence" value="ECO:0007669"/>
    <property type="project" value="InterPro"/>
</dbReference>
<evidence type="ECO:0000259" key="4">
    <source>
        <dbReference type="Pfam" id="PF08126"/>
    </source>
</evidence>
<dbReference type="Gene3D" id="2.60.40.4070">
    <property type="match status" value="1"/>
</dbReference>
<dbReference type="Pfam" id="PF07705">
    <property type="entry name" value="CARDB"/>
    <property type="match status" value="1"/>
</dbReference>
<dbReference type="Pfam" id="PF01364">
    <property type="entry name" value="Peptidase_C25"/>
    <property type="match status" value="1"/>
</dbReference>
<feature type="domain" description="Gingipain propeptide" evidence="4">
    <location>
        <begin position="24"/>
        <end position="184"/>
    </location>
</feature>
<dbReference type="KEGG" id="ial:IALB_2072"/>
<evidence type="ECO:0000259" key="3">
    <source>
        <dbReference type="Pfam" id="PF07705"/>
    </source>
</evidence>
<dbReference type="InterPro" id="IPR012600">
    <property type="entry name" value="Propeptide_C25"/>
</dbReference>
<dbReference type="GO" id="GO:0006508">
    <property type="term" value="P:proteolysis"/>
    <property type="evidence" value="ECO:0007669"/>
    <property type="project" value="InterPro"/>
</dbReference>
<feature type="domain" description="Gingipain" evidence="2">
    <location>
        <begin position="601"/>
        <end position="960"/>
    </location>
</feature>
<dbReference type="RefSeq" id="WP_014560926.1">
    <property type="nucleotide sequence ID" value="NC_017464.1"/>
</dbReference>
<dbReference type="Gene3D" id="3.40.50.1460">
    <property type="match status" value="1"/>
</dbReference>
<dbReference type="eggNOG" id="COG1572">
    <property type="taxonomic scope" value="Bacteria"/>
</dbReference>
<dbReference type="SUPFAM" id="SSF52129">
    <property type="entry name" value="Caspase-like"/>
    <property type="match status" value="1"/>
</dbReference>
<organism evidence="5 6">
    <name type="scientific">Ignavibacterium album (strain DSM 19864 / JCM 16511 / NBRC 101810 / Mat9-16)</name>
    <dbReference type="NCBI Taxonomy" id="945713"/>
    <lineage>
        <taxon>Bacteria</taxon>
        <taxon>Pseudomonadati</taxon>
        <taxon>Ignavibacteriota</taxon>
        <taxon>Ignavibacteria</taxon>
        <taxon>Ignavibacteriales</taxon>
        <taxon>Ignavibacteriaceae</taxon>
        <taxon>Ignavibacterium</taxon>
    </lineage>
</organism>
<evidence type="ECO:0000259" key="2">
    <source>
        <dbReference type="Pfam" id="PF01364"/>
    </source>
</evidence>
<evidence type="ECO:0000313" key="5">
    <source>
        <dbReference type="EMBL" id="AFH49777.1"/>
    </source>
</evidence>
<protein>
    <recommendedName>
        <fullName evidence="7">Gingipain R</fullName>
    </recommendedName>
</protein>
<dbReference type="InterPro" id="IPR013783">
    <property type="entry name" value="Ig-like_fold"/>
</dbReference>
<dbReference type="Gene3D" id="2.60.40.10">
    <property type="entry name" value="Immunoglobulins"/>
    <property type="match status" value="2"/>
</dbReference>
<dbReference type="STRING" id="945713.IALB_2072"/>
<dbReference type="EMBL" id="CP003418">
    <property type="protein sequence ID" value="AFH49777.1"/>
    <property type="molecule type" value="Genomic_DNA"/>
</dbReference>
<dbReference type="Gene3D" id="3.40.50.10390">
    <property type="entry name" value="Gingipain r, domain 1"/>
    <property type="match status" value="1"/>
</dbReference>
<dbReference type="InterPro" id="IPR029031">
    <property type="entry name" value="Gingipain_N_sf"/>
</dbReference>
<proteinExistence type="predicted"/>
<feature type="domain" description="CARDB" evidence="3">
    <location>
        <begin position="965"/>
        <end position="1070"/>
    </location>
</feature>
<dbReference type="Gene3D" id="2.60.40.3800">
    <property type="match status" value="1"/>
</dbReference>
<dbReference type="InterPro" id="IPR038490">
    <property type="entry name" value="Gingipain_propep_sf"/>
</dbReference>
<keyword evidence="6" id="KW-1185">Reference proteome</keyword>
<dbReference type="InterPro" id="IPR029030">
    <property type="entry name" value="Caspase-like_dom_sf"/>
</dbReference>
<gene>
    <name evidence="5" type="ordered locus">IALB_2072</name>
</gene>
<evidence type="ECO:0000313" key="6">
    <source>
        <dbReference type="Proteomes" id="UP000007394"/>
    </source>
</evidence>
<accession>I0ALC0</accession>
<dbReference type="InterPro" id="IPR001769">
    <property type="entry name" value="Gingipain"/>
</dbReference>
<dbReference type="HOGENOM" id="CLU_003069_0_0_10"/>
<dbReference type="OrthoDB" id="9757650at2"/>
<dbReference type="PATRIC" id="fig|945713.3.peg.2078"/>
<keyword evidence="1" id="KW-0732">Signal</keyword>